<dbReference type="GO" id="GO:0004326">
    <property type="term" value="F:tetrahydrofolylpolyglutamate synthase activity"/>
    <property type="evidence" value="ECO:0007669"/>
    <property type="project" value="InterPro"/>
</dbReference>
<sequence length="207" mass="23414">MPETYKNALALLRSRHRPPLSRPAKNHPNNLDMKSWLAALGHQNIRFQVIHITGTKGKGSTAVLTESFLRAHFRRTTRTVKIGLYTSPHLITERERIRIDSEPVSEEAFAKHFFDIWHALIENCDGLDNMPGYLQLLALLSVRVFEHERVDLAIYEVHAGGRKDATNFFNRPVACGFSIIGLDHVDILGPTVKHVAWHKSGIMKPGP</sequence>
<keyword evidence="2" id="KW-0436">Ligase</keyword>
<evidence type="ECO:0000256" key="3">
    <source>
        <dbReference type="ARBA" id="ARBA00022741"/>
    </source>
</evidence>
<dbReference type="GO" id="GO:0005739">
    <property type="term" value="C:mitochondrion"/>
    <property type="evidence" value="ECO:0007669"/>
    <property type="project" value="TreeGrafter"/>
</dbReference>
<dbReference type="Gene3D" id="3.40.1190.10">
    <property type="entry name" value="Mur-like, catalytic domain"/>
    <property type="match status" value="1"/>
</dbReference>
<evidence type="ECO:0000313" key="5">
    <source>
        <dbReference type="EMBL" id="KAJ9132133.1"/>
    </source>
</evidence>
<dbReference type="InterPro" id="IPR036565">
    <property type="entry name" value="Mur-like_cat_sf"/>
</dbReference>
<evidence type="ECO:0008006" key="7">
    <source>
        <dbReference type="Google" id="ProtNLM"/>
    </source>
</evidence>
<dbReference type="AlphaFoldDB" id="A0AA38VBG0"/>
<gene>
    <name evidence="5" type="ORF">NKR19_g9401</name>
</gene>
<dbReference type="InterPro" id="IPR001645">
    <property type="entry name" value="Folylpolyglutamate_synth"/>
</dbReference>
<evidence type="ECO:0000256" key="1">
    <source>
        <dbReference type="ARBA" id="ARBA00008276"/>
    </source>
</evidence>
<dbReference type="SUPFAM" id="SSF53623">
    <property type="entry name" value="MurD-like peptide ligases, catalytic domain"/>
    <property type="match status" value="1"/>
</dbReference>
<accession>A0AA38VBG0</accession>
<dbReference type="GO" id="GO:0005829">
    <property type="term" value="C:cytosol"/>
    <property type="evidence" value="ECO:0007669"/>
    <property type="project" value="TreeGrafter"/>
</dbReference>
<evidence type="ECO:0000256" key="2">
    <source>
        <dbReference type="ARBA" id="ARBA00022598"/>
    </source>
</evidence>
<reference evidence="5" key="1">
    <citation type="submission" date="2022-07" db="EMBL/GenBank/DDBJ databases">
        <title>Fungi with potential for degradation of polypropylene.</title>
        <authorList>
            <person name="Gostincar C."/>
        </authorList>
    </citation>
    <scope>NUCLEOTIDE SEQUENCE</scope>
    <source>
        <strain evidence="5">EXF-13287</strain>
    </source>
</reference>
<comment type="similarity">
    <text evidence="1">Belongs to the folylpolyglutamate synthase family.</text>
</comment>
<dbReference type="EMBL" id="JANBVN010000224">
    <property type="protein sequence ID" value="KAJ9132133.1"/>
    <property type="molecule type" value="Genomic_DNA"/>
</dbReference>
<evidence type="ECO:0000256" key="4">
    <source>
        <dbReference type="ARBA" id="ARBA00022840"/>
    </source>
</evidence>
<dbReference type="PANTHER" id="PTHR11136:SF5">
    <property type="entry name" value="FOLYLPOLYGLUTAMATE SYNTHASE, MITOCHONDRIAL"/>
    <property type="match status" value="1"/>
</dbReference>
<keyword evidence="3" id="KW-0547">Nucleotide-binding</keyword>
<dbReference type="Proteomes" id="UP001174691">
    <property type="component" value="Unassembled WGS sequence"/>
</dbReference>
<name>A0AA38VBG0_9PEZI</name>
<organism evidence="5 6">
    <name type="scientific">Coniochaeta hoffmannii</name>
    <dbReference type="NCBI Taxonomy" id="91930"/>
    <lineage>
        <taxon>Eukaryota</taxon>
        <taxon>Fungi</taxon>
        <taxon>Dikarya</taxon>
        <taxon>Ascomycota</taxon>
        <taxon>Pezizomycotina</taxon>
        <taxon>Sordariomycetes</taxon>
        <taxon>Sordariomycetidae</taxon>
        <taxon>Coniochaetales</taxon>
        <taxon>Coniochaetaceae</taxon>
        <taxon>Coniochaeta</taxon>
    </lineage>
</organism>
<dbReference type="PANTHER" id="PTHR11136">
    <property type="entry name" value="FOLYLPOLYGLUTAMATE SYNTHASE-RELATED"/>
    <property type="match status" value="1"/>
</dbReference>
<comment type="caution">
    <text evidence="5">The sequence shown here is derived from an EMBL/GenBank/DDBJ whole genome shotgun (WGS) entry which is preliminary data.</text>
</comment>
<evidence type="ECO:0000313" key="6">
    <source>
        <dbReference type="Proteomes" id="UP001174691"/>
    </source>
</evidence>
<proteinExistence type="inferred from homology"/>
<dbReference type="NCBIfam" id="TIGR01499">
    <property type="entry name" value="folC"/>
    <property type="match status" value="1"/>
</dbReference>
<protein>
    <recommendedName>
        <fullName evidence="7">Mur ligase</fullName>
    </recommendedName>
</protein>
<dbReference type="GO" id="GO:0005524">
    <property type="term" value="F:ATP binding"/>
    <property type="evidence" value="ECO:0007669"/>
    <property type="project" value="UniProtKB-KW"/>
</dbReference>
<keyword evidence="4" id="KW-0067">ATP-binding</keyword>
<keyword evidence="6" id="KW-1185">Reference proteome</keyword>